<keyword evidence="2" id="KW-1185">Reference proteome</keyword>
<dbReference type="Proteomes" id="UP001293791">
    <property type="component" value="Unassembled WGS sequence"/>
</dbReference>
<protein>
    <recommendedName>
        <fullName evidence="3">Flagellin</fullName>
    </recommendedName>
</protein>
<gene>
    <name evidence="1" type="ORF">Cyrtocomes_00110</name>
</gene>
<accession>A0ABU5L6S4</accession>
<proteinExistence type="predicted"/>
<sequence length="1180" mass="124806">MSVNLGITSTMLRQRELMQQAAIMGGELGNGSRDPKSNPASTYAASVHDALSRNIREKMDRDNRNNNIGEAMIVGLNQARGIVEGAQNSLQNSSILEGESKNALLANVDKALDDLLLFLEGYKLDNRPIFKDGTAKNLIPGAMKTASGSNSQSQRLSLENGDTIAINGLAIDVALSDRLILSKETKFEMKDSSTAKTAVLTISIDGKDVYKLDSSTSTNDFKASATGGSIGKRADINLLADDITTKLKEHGVVAFASGYTLSVATTGGANVEINLSADAKEVITKHIDKDGNDATTGNTAATVGFNKYNQADNATDILTMQLKQRNLASNEDLFTMEWGGKKLEVKQGKDGAALASGVLVLKSSDTVSEQVATLKDAMVETFGMDVDVVKSQDMLLVRGISTDKISKLSVTTGATSKSGVDISVIVNNTSQTLENGVTTSFAAVNHAEETQFAAASDIWRSSEVAVSVKNFIKTADNVFELKNGNGDTIFSLKIGDKDEVSGSVMTIAAGGNISEKLQNAFSQNSTIKGAKDLFARLQKEHQLVFVHLTGINPDSSSIMMSKYTKSSNASDLAFTIDINGSKDGPVESATKGIEGVTNGYTRVFPNGSIITMESEYEIHEGAAVVAFSTGNKEDVLNSLSSAFNKLASTSIGDSIGISGTKLQYNGDDVMTIYGSGGVYMQKLAGNLSSYGVTDGSKPLNIVHPEKNNGMTFVGRTYAQGALGSGRIASGSLEITKGMMTDGNTVNFAGKKWHLATSGNAKKEDILVDSKSLRNSVAALVTKLNGTGSPFAFKMEENGDKITLYAESKMSHSSNASNVLSIANGKNEVVGVLQPQGGVNDKLDLWGITNNPAARTSDIKFSGKLADDNIELIAQLGNAMYSGKISTLDEPGGRVVSFSHIKSPGSAGGDVSGGGFSLRISNTDIHKAGGFTQAGVDALVSKLNGMAALTDIYSILDIENLNNSTKGSLLEGATAELHLSGNRSLDQFKVDYAIADGNSLVLSTTLGLFKADDLPSSIHAGDRIVFESQDATKGKLVVTFGTVYAELDSDSLSSAMNTFFSTGNSNSIYEEIAQAVNKFDSTKTDATKQLEDLVTFINIKLVEQSSTHDRVSRSLRAFGAMDNALTDTKERLNNIDHNQHAAGMVANQNGIDAAAAAFTMMLSARSQHIKNLLNSLQRIAA</sequence>
<organism evidence="1 2">
    <name type="scientific">Candidatus Cyrtobacter comes</name>
    <dbReference type="NCBI Taxonomy" id="675776"/>
    <lineage>
        <taxon>Bacteria</taxon>
        <taxon>Pseudomonadati</taxon>
        <taxon>Pseudomonadota</taxon>
        <taxon>Alphaproteobacteria</taxon>
        <taxon>Rickettsiales</taxon>
        <taxon>Candidatus Midichloriaceae</taxon>
        <taxon>Candidatus Cyrtobacter</taxon>
    </lineage>
</organism>
<name>A0ABU5L6S4_9RICK</name>
<dbReference type="RefSeq" id="WP_322497262.1">
    <property type="nucleotide sequence ID" value="NZ_JARGYT010000003.1"/>
</dbReference>
<reference evidence="1 2" key="1">
    <citation type="submission" date="2023-02" db="EMBL/GenBank/DDBJ databases">
        <title>Host association and intracellularity evolved multiple times independently in the Rickettsiales.</title>
        <authorList>
            <person name="Castelli M."/>
            <person name="Nardi T."/>
            <person name="Gammuto L."/>
            <person name="Bellinzona G."/>
            <person name="Sabaneyeva E."/>
            <person name="Potekhin A."/>
            <person name="Serra V."/>
            <person name="Petroni G."/>
            <person name="Sassera D."/>
        </authorList>
    </citation>
    <scope>NUCLEOTIDE SEQUENCE [LARGE SCALE GENOMIC DNA]</scope>
    <source>
        <strain evidence="1 2">BOD18</strain>
    </source>
</reference>
<evidence type="ECO:0008006" key="3">
    <source>
        <dbReference type="Google" id="ProtNLM"/>
    </source>
</evidence>
<comment type="caution">
    <text evidence="1">The sequence shown here is derived from an EMBL/GenBank/DDBJ whole genome shotgun (WGS) entry which is preliminary data.</text>
</comment>
<dbReference type="EMBL" id="JARGYT010000003">
    <property type="protein sequence ID" value="MDZ5761752.1"/>
    <property type="molecule type" value="Genomic_DNA"/>
</dbReference>
<evidence type="ECO:0000313" key="1">
    <source>
        <dbReference type="EMBL" id="MDZ5761752.1"/>
    </source>
</evidence>
<evidence type="ECO:0000313" key="2">
    <source>
        <dbReference type="Proteomes" id="UP001293791"/>
    </source>
</evidence>